<dbReference type="InterPro" id="IPR036570">
    <property type="entry name" value="HORMA_dom_sf"/>
</dbReference>
<keyword evidence="3" id="KW-1185">Reference proteome</keyword>
<organism evidence="2 3">
    <name type="scientific">Galdieria partita</name>
    <dbReference type="NCBI Taxonomy" id="83374"/>
    <lineage>
        <taxon>Eukaryota</taxon>
        <taxon>Rhodophyta</taxon>
        <taxon>Bangiophyceae</taxon>
        <taxon>Galdieriales</taxon>
        <taxon>Galdieriaceae</taxon>
        <taxon>Galdieria</taxon>
    </lineage>
</organism>
<evidence type="ECO:0000313" key="3">
    <source>
        <dbReference type="Proteomes" id="UP001061958"/>
    </source>
</evidence>
<dbReference type="EMBL" id="BQMJ01000016">
    <property type="protein sequence ID" value="GJQ10478.1"/>
    <property type="molecule type" value="Genomic_DNA"/>
</dbReference>
<reference evidence="2" key="2">
    <citation type="submission" date="2022-01" db="EMBL/GenBank/DDBJ databases">
        <authorList>
            <person name="Hirooka S."/>
            <person name="Miyagishima S.Y."/>
        </authorList>
    </citation>
    <scope>NUCLEOTIDE SEQUENCE</scope>
    <source>
        <strain evidence="2">NBRC 102759</strain>
    </source>
</reference>
<dbReference type="Proteomes" id="UP001061958">
    <property type="component" value="Unassembled WGS sequence"/>
</dbReference>
<evidence type="ECO:0000313" key="2">
    <source>
        <dbReference type="EMBL" id="GJQ10478.1"/>
    </source>
</evidence>
<sequence length="184" mass="21714">MEQANGYNLLELIRCVIHTILYIHQIYPLDTFERCERYGIAVYFCTSSVVGDYLNPILNDINNYLAMGVLQSVRISVWNPTQVRYQMQLPQTTEKLCTLEGILKWQELFRNTLYRLIYVGQSSSLQVASTFQIFLQVVDNMQQQPLLRWKTTDGDPLGYSKKWESLYSCELFEQPFHLFREEMD</sequence>
<dbReference type="PROSITE" id="PS50815">
    <property type="entry name" value="HORMA"/>
    <property type="match status" value="1"/>
</dbReference>
<dbReference type="SUPFAM" id="SSF56019">
    <property type="entry name" value="The spindle assembly checkpoint protein mad2"/>
    <property type="match status" value="1"/>
</dbReference>
<reference evidence="2" key="1">
    <citation type="journal article" date="2022" name="Proc. Natl. Acad. Sci. U.S.A.">
        <title>Life cycle and functional genomics of the unicellular red alga Galdieria for elucidating algal and plant evolution and industrial use.</title>
        <authorList>
            <person name="Hirooka S."/>
            <person name="Itabashi T."/>
            <person name="Ichinose T.M."/>
            <person name="Onuma R."/>
            <person name="Fujiwara T."/>
            <person name="Yamashita S."/>
            <person name="Jong L.W."/>
            <person name="Tomita R."/>
            <person name="Iwane A.H."/>
            <person name="Miyagishima S.Y."/>
        </authorList>
    </citation>
    <scope>NUCLEOTIDE SEQUENCE</scope>
    <source>
        <strain evidence="2">NBRC 102759</strain>
    </source>
</reference>
<gene>
    <name evidence="2" type="ORF">GpartN1_g2269.t1</name>
</gene>
<dbReference type="OrthoDB" id="21254at2759"/>
<proteinExistence type="predicted"/>
<accession>A0A9C7UP43</accession>
<comment type="caution">
    <text evidence="2">The sequence shown here is derived from an EMBL/GenBank/DDBJ whole genome shotgun (WGS) entry which is preliminary data.</text>
</comment>
<feature type="domain" description="HORMA" evidence="1">
    <location>
        <begin position="3"/>
        <end position="184"/>
    </location>
</feature>
<dbReference type="AlphaFoldDB" id="A0A9C7UP43"/>
<dbReference type="InterPro" id="IPR003511">
    <property type="entry name" value="HORMA_dom"/>
</dbReference>
<evidence type="ECO:0000259" key="1">
    <source>
        <dbReference type="PROSITE" id="PS50815"/>
    </source>
</evidence>
<name>A0A9C7UP43_9RHOD</name>
<protein>
    <recommendedName>
        <fullName evidence="1">HORMA domain-containing protein</fullName>
    </recommendedName>
</protein>
<dbReference type="Gene3D" id="3.30.900.10">
    <property type="entry name" value="HORMA domain"/>
    <property type="match status" value="1"/>
</dbReference>